<dbReference type="InterPro" id="IPR007345">
    <property type="entry name" value="Polysacch_pyruvyl_Trfase"/>
</dbReference>
<dbReference type="Pfam" id="PF04230">
    <property type="entry name" value="PS_pyruv_trans"/>
    <property type="match status" value="1"/>
</dbReference>
<dbReference type="EMBL" id="JANFLP010000014">
    <property type="protein sequence ID" value="MCQ1951084.1"/>
    <property type="molecule type" value="Genomic_DNA"/>
</dbReference>
<organism evidence="2 3">
    <name type="scientific">Arthrobacter jinronghuae</name>
    <dbReference type="NCBI Taxonomy" id="2964609"/>
    <lineage>
        <taxon>Bacteria</taxon>
        <taxon>Bacillati</taxon>
        <taxon>Actinomycetota</taxon>
        <taxon>Actinomycetes</taxon>
        <taxon>Micrococcales</taxon>
        <taxon>Micrococcaceae</taxon>
        <taxon>Arthrobacter</taxon>
    </lineage>
</organism>
<dbReference type="GO" id="GO:0016740">
    <property type="term" value="F:transferase activity"/>
    <property type="evidence" value="ECO:0007669"/>
    <property type="project" value="UniProtKB-KW"/>
</dbReference>
<sequence length="328" mass="36498">MGLQEIQDTTLNILSTYLRPGERVALVDFPNHGNSGDSLIYLGELMYLSRLGVHLDYVADASRYTVDDLRRRVPVGPILINGGGNFGDRWSVMQEMRERVIADFPDRRIIQLPQSIEFSAGPALEQAQSILGRHSKLTLLIRDHSGVRRAKELFPSATVEFCPDMAFGYGSIATKRVARHEVMVLKRRDSESVEPDIFVDPDQREEDWGLTGWRKVLGAALRAPGAFMKRVPVLANFLYPIQRRCYDALARLHVLNAIRLLATGRVVVTDRLHAAVISGLMGKPVVALNNANGKIGAIYSDYLSEIPSVHYVAGIDEAKIAVRKLLAQ</sequence>
<accession>A0ABT1NX59</accession>
<dbReference type="RefSeq" id="WP_255866219.1">
    <property type="nucleotide sequence ID" value="NZ_CP104263.1"/>
</dbReference>
<name>A0ABT1NX59_9MICC</name>
<dbReference type="Proteomes" id="UP001206924">
    <property type="component" value="Unassembled WGS sequence"/>
</dbReference>
<protein>
    <submittedName>
        <fullName evidence="2">Polysaccharide pyruvyl transferase family protein</fullName>
    </submittedName>
</protein>
<proteinExistence type="predicted"/>
<evidence type="ECO:0000313" key="3">
    <source>
        <dbReference type="Proteomes" id="UP001206924"/>
    </source>
</evidence>
<comment type="caution">
    <text evidence="2">The sequence shown here is derived from an EMBL/GenBank/DDBJ whole genome shotgun (WGS) entry which is preliminary data.</text>
</comment>
<keyword evidence="2" id="KW-0808">Transferase</keyword>
<gene>
    <name evidence="2" type="ORF">NNX28_14265</name>
</gene>
<evidence type="ECO:0000259" key="1">
    <source>
        <dbReference type="Pfam" id="PF04230"/>
    </source>
</evidence>
<feature type="domain" description="Polysaccharide pyruvyl transferase" evidence="1">
    <location>
        <begin position="34"/>
        <end position="291"/>
    </location>
</feature>
<keyword evidence="3" id="KW-1185">Reference proteome</keyword>
<evidence type="ECO:0000313" key="2">
    <source>
        <dbReference type="EMBL" id="MCQ1951084.1"/>
    </source>
</evidence>
<reference evidence="2 3" key="1">
    <citation type="submission" date="2022-07" db="EMBL/GenBank/DDBJ databases">
        <title>Novel species in genus Arthrobacter.</title>
        <authorList>
            <person name="Liu Y."/>
        </authorList>
    </citation>
    <scope>NUCLEOTIDE SEQUENCE [LARGE SCALE GENOMIC DNA]</scope>
    <source>
        <strain evidence="3">zg-Y859</strain>
    </source>
</reference>